<accession>A0A0W0D0P0</accession>
<dbReference type="PANTHER" id="PTHR37278:SF1">
    <property type="entry name" value="AUTOPHAGY-RELATED PROTEIN 33-RELATED"/>
    <property type="match status" value="1"/>
</dbReference>
<protein>
    <submittedName>
        <fullName evidence="6">Autophagy-related protein 33</fullName>
    </submittedName>
</protein>
<comment type="caution">
    <text evidence="6">The sequence shown here is derived from an EMBL/GenBank/DDBJ whole genome shotgun (WGS) entry which is preliminary data.</text>
</comment>
<name>A0A0W0D0P0_CANGB</name>
<dbReference type="VEuPathDB" id="FungiDB:GWK60_B02739"/>
<keyword evidence="4" id="KW-0472">Membrane</keyword>
<dbReference type="AlphaFoldDB" id="A0A0W0D0P0"/>
<dbReference type="EMBL" id="LLZZ01000119">
    <property type="protein sequence ID" value="KTB03464.1"/>
    <property type="molecule type" value="Genomic_DNA"/>
</dbReference>
<evidence type="ECO:0000313" key="7">
    <source>
        <dbReference type="Proteomes" id="UP000054886"/>
    </source>
</evidence>
<dbReference type="PANTHER" id="PTHR37278">
    <property type="entry name" value="AUTOPHAGY-RELATED PROTEIN 33-RELATED"/>
    <property type="match status" value="1"/>
</dbReference>
<dbReference type="Proteomes" id="UP000054886">
    <property type="component" value="Unassembled WGS sequence"/>
</dbReference>
<comment type="subcellular location">
    <subcellularLocation>
        <location evidence="1">Membrane</location>
        <topology evidence="1">Multi-pass membrane protein</topology>
    </subcellularLocation>
</comment>
<evidence type="ECO:0000256" key="3">
    <source>
        <dbReference type="ARBA" id="ARBA00022989"/>
    </source>
</evidence>
<gene>
    <name evidence="6" type="ORF">AO440_000288</name>
</gene>
<evidence type="ECO:0000256" key="1">
    <source>
        <dbReference type="ARBA" id="ARBA00004141"/>
    </source>
</evidence>
<dbReference type="GO" id="GO:0005741">
    <property type="term" value="C:mitochondrial outer membrane"/>
    <property type="evidence" value="ECO:0007669"/>
    <property type="project" value="TreeGrafter"/>
</dbReference>
<evidence type="ECO:0000256" key="5">
    <source>
        <dbReference type="ARBA" id="ARBA00038013"/>
    </source>
</evidence>
<evidence type="ECO:0000256" key="4">
    <source>
        <dbReference type="ARBA" id="ARBA00023136"/>
    </source>
</evidence>
<sequence length="216" mass="22957">MSTCLTVTKGIAISSLGLYAGIVSAGTLLVVNDRVTPTNDSKHDLVRTLLCKVGTGLNVVATVVFGLVYFSSPGYARHPYLVYAALTGPATSLYMFLSKRYWLKQLRNLKETKITDEKHSPPPVGQDAAQTSDKAEISYAAAAAVGAENGGELSESVVDLGIEKTIAQAEKDFEKQKAAEVVRRETQSIKVRAVATAVIATVGFIQSVIGVSGEHL</sequence>
<keyword evidence="3" id="KW-1133">Transmembrane helix</keyword>
<organism evidence="6 7">
    <name type="scientific">Candida glabrata</name>
    <name type="common">Yeast</name>
    <name type="synonym">Torulopsis glabrata</name>
    <dbReference type="NCBI Taxonomy" id="5478"/>
    <lineage>
        <taxon>Eukaryota</taxon>
        <taxon>Fungi</taxon>
        <taxon>Dikarya</taxon>
        <taxon>Ascomycota</taxon>
        <taxon>Saccharomycotina</taxon>
        <taxon>Saccharomycetes</taxon>
        <taxon>Saccharomycetales</taxon>
        <taxon>Saccharomycetaceae</taxon>
        <taxon>Nakaseomyces</taxon>
    </lineage>
</organism>
<dbReference type="GO" id="GO:0000422">
    <property type="term" value="P:autophagy of mitochondrion"/>
    <property type="evidence" value="ECO:0007669"/>
    <property type="project" value="TreeGrafter"/>
</dbReference>
<proteinExistence type="inferred from homology"/>
<evidence type="ECO:0000313" key="6">
    <source>
        <dbReference type="EMBL" id="KTB03464.1"/>
    </source>
</evidence>
<dbReference type="GO" id="GO:0016236">
    <property type="term" value="P:macroautophagy"/>
    <property type="evidence" value="ECO:0007669"/>
    <property type="project" value="TreeGrafter"/>
</dbReference>
<dbReference type="VEuPathDB" id="FungiDB:B1J91_B02860g"/>
<reference evidence="6 7" key="1">
    <citation type="submission" date="2015-10" db="EMBL/GenBank/DDBJ databases">
        <title>Draft genomes sequences of Candida glabrata isolates 1A, 1B, 2A, 2B, 3A and 3B.</title>
        <authorList>
            <person name="Haavelsrud O.E."/>
            <person name="Gaustad P."/>
        </authorList>
    </citation>
    <scope>NUCLEOTIDE SEQUENCE [LARGE SCALE GENOMIC DNA]</scope>
    <source>
        <strain evidence="6">910700640</strain>
    </source>
</reference>
<evidence type="ECO:0000256" key="2">
    <source>
        <dbReference type="ARBA" id="ARBA00022692"/>
    </source>
</evidence>
<dbReference type="VEuPathDB" id="FungiDB:GW608_B02739"/>
<comment type="similarity">
    <text evidence="5">Belongs to the ATG33 family.</text>
</comment>
<dbReference type="VEuPathDB" id="FungiDB:CAGL0B02860g"/>
<dbReference type="OrthoDB" id="5336366at2759"/>
<dbReference type="VEuPathDB" id="FungiDB:GVI51_B02783"/>
<dbReference type="InterPro" id="IPR051668">
    <property type="entry name" value="ATG33"/>
</dbReference>
<keyword evidence="2" id="KW-0812">Transmembrane</keyword>